<dbReference type="AlphaFoldDB" id="A0ABD6EMU1"/>
<dbReference type="PANTHER" id="PTHR12277">
    <property type="entry name" value="ALPHA/BETA HYDROLASE DOMAIN-CONTAINING PROTEIN"/>
    <property type="match status" value="1"/>
</dbReference>
<dbReference type="Pfam" id="PF22990">
    <property type="entry name" value="ABHD16_N"/>
    <property type="match status" value="1"/>
</dbReference>
<proteinExistence type="predicted"/>
<reference evidence="3 4" key="1">
    <citation type="submission" date="2024-08" db="EMBL/GenBank/DDBJ databases">
        <title>Gnathostoma spinigerum genome.</title>
        <authorList>
            <person name="Gonzalez-Bertolin B."/>
            <person name="Monzon S."/>
            <person name="Zaballos A."/>
            <person name="Jimenez P."/>
            <person name="Dekumyoy P."/>
            <person name="Varona S."/>
            <person name="Cuesta I."/>
            <person name="Sumanam S."/>
            <person name="Adisakwattana P."/>
            <person name="Gasser R.B."/>
            <person name="Hernandez-Gonzalez A."/>
            <person name="Young N.D."/>
            <person name="Perteguer M.J."/>
        </authorList>
    </citation>
    <scope>NUCLEOTIDE SEQUENCE [LARGE SCALE GENOMIC DNA]</scope>
    <source>
        <strain evidence="3">AL3</strain>
        <tissue evidence="3">Liver</tissue>
    </source>
</reference>
<accession>A0ABD6EMU1</accession>
<dbReference type="EMBL" id="JBGFUD010005779">
    <property type="protein sequence ID" value="MFH4980596.1"/>
    <property type="molecule type" value="Genomic_DNA"/>
</dbReference>
<name>A0ABD6EMU1_9BILA</name>
<comment type="caution">
    <text evidence="3">The sequence shown here is derived from an EMBL/GenBank/DDBJ whole genome shotgun (WGS) entry which is preliminary data.</text>
</comment>
<dbReference type="InterPro" id="IPR029058">
    <property type="entry name" value="AB_hydrolase_fold"/>
</dbReference>
<dbReference type="InterPro" id="IPR054518">
    <property type="entry name" value="ABHD16_N"/>
</dbReference>
<dbReference type="SUPFAM" id="SSF53474">
    <property type="entry name" value="alpha/beta-Hydrolases"/>
    <property type="match status" value="1"/>
</dbReference>
<evidence type="ECO:0000259" key="2">
    <source>
        <dbReference type="Pfam" id="PF22990"/>
    </source>
</evidence>
<dbReference type="Gene3D" id="3.40.50.1820">
    <property type="entry name" value="alpha/beta hydrolase"/>
    <property type="match status" value="1"/>
</dbReference>
<feature type="domain" description="Phosphatidylserine Lipase ABHD16 N-terminal" evidence="2">
    <location>
        <begin position="6"/>
        <end position="128"/>
    </location>
</feature>
<feature type="domain" description="AB hydrolase-1" evidence="1">
    <location>
        <begin position="250"/>
        <end position="338"/>
    </location>
</feature>
<gene>
    <name evidence="3" type="ORF">AB6A40_007305</name>
</gene>
<evidence type="ECO:0000259" key="1">
    <source>
        <dbReference type="Pfam" id="PF00561"/>
    </source>
</evidence>
<organism evidence="3 4">
    <name type="scientific">Gnathostoma spinigerum</name>
    <dbReference type="NCBI Taxonomy" id="75299"/>
    <lineage>
        <taxon>Eukaryota</taxon>
        <taxon>Metazoa</taxon>
        <taxon>Ecdysozoa</taxon>
        <taxon>Nematoda</taxon>
        <taxon>Chromadorea</taxon>
        <taxon>Rhabditida</taxon>
        <taxon>Spirurina</taxon>
        <taxon>Gnathostomatomorpha</taxon>
        <taxon>Gnathostomatoidea</taxon>
        <taxon>Gnathostomatidae</taxon>
        <taxon>Gnathostoma</taxon>
    </lineage>
</organism>
<dbReference type="Proteomes" id="UP001608902">
    <property type="component" value="Unassembled WGS sequence"/>
</dbReference>
<evidence type="ECO:0000313" key="4">
    <source>
        <dbReference type="Proteomes" id="UP001608902"/>
    </source>
</evidence>
<dbReference type="Pfam" id="PF00561">
    <property type="entry name" value="Abhydrolase_1"/>
    <property type="match status" value="1"/>
</dbReference>
<keyword evidence="4" id="KW-1185">Reference proteome</keyword>
<protein>
    <recommendedName>
        <fullName evidence="5">AB hydrolase-1 domain-containing protein</fullName>
    </recommendedName>
</protein>
<dbReference type="InterPro" id="IPR000073">
    <property type="entry name" value="AB_hydrolase_1"/>
</dbReference>
<dbReference type="PANTHER" id="PTHR12277:SF72">
    <property type="entry name" value="BAT5L PROTEIN"/>
    <property type="match status" value="1"/>
</dbReference>
<sequence>MVLEYAWTYIAGPVVYGYFSSRPAYSPNWLERLGDSGLMLLNGLRYICTAISPILILIAHSRSLLTRPHIINFLRYTIGLYAFALSSRTLGRLTNPEYREFVSILSSVKRNKNSDKAMKEQLAEYDYQIFDAPIDFTAAETNRIYVNPTDEAFQSNGLILDLLRDILAYGAAHLFGRRLAYPGSTALVNTVLSSHCIEGRKNLVLHQHARRAVLKTVDGNVIDTMFLDRRERNDDKGKILVINIEGNASMYEAGISTPQSLGYSVLCWNQPGFGESTGEPWPKQTLAAAEAVMQYALKQLGFREEDIVIYCWSIGGFPGTWLAANYPKIKGLILDATFDDLLPLAIDRMPVSCSSIVHYAVRCYLNLPIANQLALYKGPVLLIRRLNDDIVISSKTLMSSDKEKRASNRINFLLKSLLRNRYPGLIDGRESYVDEWLEADALLRSTMEPSQPPPIPNNFSSVTDEERSRIIFYLCSKYFVDYDAGHNDPLNPLLFILPPSF</sequence>
<evidence type="ECO:0000313" key="3">
    <source>
        <dbReference type="EMBL" id="MFH4980596.1"/>
    </source>
</evidence>
<evidence type="ECO:0008006" key="5">
    <source>
        <dbReference type="Google" id="ProtNLM"/>
    </source>
</evidence>